<dbReference type="Proteomes" id="UP001276659">
    <property type="component" value="Unassembled WGS sequence"/>
</dbReference>
<dbReference type="SUPFAM" id="SSF81383">
    <property type="entry name" value="F-box domain"/>
    <property type="match status" value="1"/>
</dbReference>
<dbReference type="Pfam" id="PF24539">
    <property type="entry name" value="DUF7600"/>
    <property type="match status" value="1"/>
</dbReference>
<evidence type="ECO:0000313" key="3">
    <source>
        <dbReference type="Proteomes" id="UP001276659"/>
    </source>
</evidence>
<organism evidence="2 3">
    <name type="scientific">Lepraria neglecta</name>
    <dbReference type="NCBI Taxonomy" id="209136"/>
    <lineage>
        <taxon>Eukaryota</taxon>
        <taxon>Fungi</taxon>
        <taxon>Dikarya</taxon>
        <taxon>Ascomycota</taxon>
        <taxon>Pezizomycotina</taxon>
        <taxon>Lecanoromycetes</taxon>
        <taxon>OSLEUM clade</taxon>
        <taxon>Lecanoromycetidae</taxon>
        <taxon>Lecanorales</taxon>
        <taxon>Lecanorineae</taxon>
        <taxon>Stereocaulaceae</taxon>
        <taxon>Lepraria</taxon>
    </lineage>
</organism>
<feature type="domain" description="DUF7600" evidence="1">
    <location>
        <begin position="329"/>
        <end position="487"/>
    </location>
</feature>
<proteinExistence type="predicted"/>
<keyword evidence="3" id="KW-1185">Reference proteome</keyword>
<dbReference type="InterPro" id="IPR056021">
    <property type="entry name" value="DUF7600"/>
</dbReference>
<reference evidence="2" key="1">
    <citation type="submission" date="2022-11" db="EMBL/GenBank/DDBJ databases">
        <title>Chromosomal genome sequence assembly and mating type (MAT) locus characterization of the leprose asexual lichenized fungus Lepraria neglecta (Nyl.) Erichsen.</title>
        <authorList>
            <person name="Allen J.L."/>
            <person name="Pfeffer B."/>
        </authorList>
    </citation>
    <scope>NUCLEOTIDE SEQUENCE</scope>
    <source>
        <strain evidence="2">Allen 5258</strain>
    </source>
</reference>
<gene>
    <name evidence="2" type="ORF">OEA41_005374</name>
</gene>
<comment type="caution">
    <text evidence="2">The sequence shown here is derived from an EMBL/GenBank/DDBJ whole genome shotgun (WGS) entry which is preliminary data.</text>
</comment>
<protein>
    <recommendedName>
        <fullName evidence="1">DUF7600 domain-containing protein</fullName>
    </recommendedName>
</protein>
<accession>A0AAE0DGM4</accession>
<name>A0AAE0DGM4_9LECA</name>
<dbReference type="AlphaFoldDB" id="A0AAE0DGM4"/>
<evidence type="ECO:0000259" key="1">
    <source>
        <dbReference type="Pfam" id="PF24539"/>
    </source>
</evidence>
<dbReference type="InterPro" id="IPR036047">
    <property type="entry name" value="F-box-like_dom_sf"/>
</dbReference>
<dbReference type="EMBL" id="JASNWA010000010">
    <property type="protein sequence ID" value="KAK3168926.1"/>
    <property type="molecule type" value="Genomic_DNA"/>
</dbReference>
<evidence type="ECO:0000313" key="2">
    <source>
        <dbReference type="EMBL" id="KAK3168926.1"/>
    </source>
</evidence>
<sequence>MSPCGYACVLCGIPIFSSVTSPSYDWLREYRASKLRLVIWRIEVLTRKVYRNSTGAFFTGVGRYDGSATWLVPIDSSLRWDSVQQESALQQLPVMRQPESDGQHGFILHDVCWRLLLKAGEPLGVPILRLVLMCESLPFPLGFNGVYWGHSYGELLELDDDRAYPWQELSVHRRGQSKYNTDADENPLVIPELHAILHHPTRPPAGEVLARGGDDIFSKLPWELREMIAGFLPTRDALLLRLASRSFLALYWSVVFWASRFTSEGESAFVFEGRDKRDATELLSLYRATRHSLAPPGLRNRQRIWDFAGLLIEIARQQYADDDLYLEGQPSESENWIRLAGDEKPRNDDDQWSLLDEGCRSISNVILDVPKDLWGLGITTVSLGPLDYVTGIRLMAKGGNDRIAGYTSSSREVIFALEALHGFVTAMGPGGLRALQIVGQGGQSTQWIGRSEGVPQSERLVSRTCVESLEITIDGYKVIGLAICPDQRPRMQNSKTIARSIRRAALWFPGVPPQTFHLNEESFTGQSPLADGYQPISWIHFGGSHGQSLKHIVGLSAQYSYRLLGLRIMFDDAQNQKEALKLGRCSTRDLPENPVFKINGKSGEQIDSVSVGMQRGQSQNGANLLEFGHLKSIKVSSSNFAGLLVFSVQGPIN</sequence>